<reference evidence="3 4" key="1">
    <citation type="submission" date="2019-05" db="EMBL/GenBank/DDBJ databases">
        <authorList>
            <consortium name="Pathogen Informatics"/>
        </authorList>
    </citation>
    <scope>NUCLEOTIDE SEQUENCE [LARGE SCALE GENOMIC DNA]</scope>
    <source>
        <strain evidence="3 4">NM319</strain>
    </source>
</reference>
<feature type="domain" description="HTH merR-type" evidence="2">
    <location>
        <begin position="1"/>
        <end position="69"/>
    </location>
</feature>
<dbReference type="SUPFAM" id="SSF46955">
    <property type="entry name" value="Putative DNA-binding domain"/>
    <property type="match status" value="1"/>
</dbReference>
<dbReference type="PRINTS" id="PR00040">
    <property type="entry name" value="HTHMERR"/>
</dbReference>
<dbReference type="Pfam" id="PF13411">
    <property type="entry name" value="MerR_1"/>
    <property type="match status" value="1"/>
</dbReference>
<accession>A0ABY6TJY7</accession>
<comment type="caution">
    <text evidence="3">The sequence shown here is derived from an EMBL/GenBank/DDBJ whole genome shotgun (WGS) entry which is preliminary data.</text>
</comment>
<dbReference type="PROSITE" id="PS00552">
    <property type="entry name" value="HTH_MERR_1"/>
    <property type="match status" value="1"/>
</dbReference>
<keyword evidence="4" id="KW-1185">Reference proteome</keyword>
<proteinExistence type="predicted"/>
<dbReference type="RefSeq" id="WP_135709600.1">
    <property type="nucleotide sequence ID" value="NZ_CABFKI010000004.1"/>
</dbReference>
<dbReference type="Proteomes" id="UP000308167">
    <property type="component" value="Unassembled WGS sequence"/>
</dbReference>
<name>A0ABY6TJY7_9PAST</name>
<dbReference type="PANTHER" id="PTHR30204">
    <property type="entry name" value="REDOX-CYCLING DRUG-SENSING TRANSCRIPTIONAL ACTIVATOR SOXR"/>
    <property type="match status" value="1"/>
</dbReference>
<dbReference type="PROSITE" id="PS50937">
    <property type="entry name" value="HTH_MERR_2"/>
    <property type="match status" value="1"/>
</dbReference>
<dbReference type="InterPro" id="IPR000551">
    <property type="entry name" value="MerR-type_HTH_dom"/>
</dbReference>
<dbReference type="InterPro" id="IPR009061">
    <property type="entry name" value="DNA-bd_dom_put_sf"/>
</dbReference>
<dbReference type="InterPro" id="IPR047057">
    <property type="entry name" value="MerR_fam"/>
</dbReference>
<evidence type="ECO:0000259" key="2">
    <source>
        <dbReference type="PROSITE" id="PS50937"/>
    </source>
</evidence>
<dbReference type="SMART" id="SM00422">
    <property type="entry name" value="HTH_MERR"/>
    <property type="match status" value="1"/>
</dbReference>
<evidence type="ECO:0000256" key="1">
    <source>
        <dbReference type="ARBA" id="ARBA00023125"/>
    </source>
</evidence>
<dbReference type="GeneID" id="86155164"/>
<keyword evidence="1" id="KW-0238">DNA-binding</keyword>
<sequence length="137" mass="16139">MKIGQLAEALGCTVETIRFYEQQGMLPPVERGTNNFRCYNTEHLECLSFIRYCRTLDMSLEEIKQLLNLERSAVSPSEEVNALLDRHIKEIAKRIHELDHLRMRLIKLKREYQQSDQKDGLMQMLLKHQGLKITPLR</sequence>
<evidence type="ECO:0000313" key="3">
    <source>
        <dbReference type="EMBL" id="VTU07213.1"/>
    </source>
</evidence>
<dbReference type="Gene3D" id="1.10.1660.10">
    <property type="match status" value="1"/>
</dbReference>
<protein>
    <submittedName>
        <fullName evidence="3">MerR family transcriptional regulator</fullName>
    </submittedName>
</protein>
<dbReference type="EMBL" id="CABFKI010000004">
    <property type="protein sequence ID" value="VTU07213.1"/>
    <property type="molecule type" value="Genomic_DNA"/>
</dbReference>
<evidence type="ECO:0000313" key="4">
    <source>
        <dbReference type="Proteomes" id="UP000308167"/>
    </source>
</evidence>
<organism evidence="3 4">
    <name type="scientific">Actinobacillus porcinus</name>
    <dbReference type="NCBI Taxonomy" id="51048"/>
    <lineage>
        <taxon>Bacteria</taxon>
        <taxon>Pseudomonadati</taxon>
        <taxon>Pseudomonadota</taxon>
        <taxon>Gammaproteobacteria</taxon>
        <taxon>Pasteurellales</taxon>
        <taxon>Pasteurellaceae</taxon>
        <taxon>Actinobacillus</taxon>
    </lineage>
</organism>
<gene>
    <name evidence="3" type="primary">hmrR</name>
    <name evidence="3" type="ORF">SAMEA1410922_00763</name>
</gene>
<dbReference type="PANTHER" id="PTHR30204:SF92">
    <property type="entry name" value="HTH-TYPE TRANSCRIPTIONAL REGULATOR ZNTR"/>
    <property type="match status" value="1"/>
</dbReference>